<keyword evidence="2" id="KW-0812">Transmembrane</keyword>
<dbReference type="EMBL" id="JABBNB010000005">
    <property type="protein sequence ID" value="NMO00843.1"/>
    <property type="molecule type" value="Genomic_DNA"/>
</dbReference>
<keyword evidence="4" id="KW-1185">Reference proteome</keyword>
<keyword evidence="2" id="KW-0472">Membrane</keyword>
<dbReference type="AlphaFoldDB" id="A0A848KWK5"/>
<comment type="caution">
    <text evidence="3">The sequence shown here is derived from an EMBL/GenBank/DDBJ whole genome shotgun (WGS) entry which is preliminary data.</text>
</comment>
<feature type="coiled-coil region" evidence="1">
    <location>
        <begin position="59"/>
        <end position="100"/>
    </location>
</feature>
<gene>
    <name evidence="3" type="ORF">HH308_06400</name>
</gene>
<evidence type="ECO:0000313" key="3">
    <source>
        <dbReference type="EMBL" id="NMO00843.1"/>
    </source>
</evidence>
<accession>A0A848KWK5</accession>
<reference evidence="3 4" key="1">
    <citation type="submission" date="2020-04" db="EMBL/GenBank/DDBJ databases">
        <title>Gordonia sp. nov. TBRC 11910.</title>
        <authorList>
            <person name="Suriyachadkun C."/>
        </authorList>
    </citation>
    <scope>NUCLEOTIDE SEQUENCE [LARGE SCALE GENOMIC DNA]</scope>
    <source>
        <strain evidence="3 4">TBRC 11910</strain>
    </source>
</reference>
<protein>
    <submittedName>
        <fullName evidence="3">Uncharacterized protein</fullName>
    </submittedName>
</protein>
<organism evidence="3 4">
    <name type="scientific">Gordonia asplenii</name>
    <dbReference type="NCBI Taxonomy" id="2725283"/>
    <lineage>
        <taxon>Bacteria</taxon>
        <taxon>Bacillati</taxon>
        <taxon>Actinomycetota</taxon>
        <taxon>Actinomycetes</taxon>
        <taxon>Mycobacteriales</taxon>
        <taxon>Gordoniaceae</taxon>
        <taxon>Gordonia</taxon>
    </lineage>
</organism>
<proteinExistence type="predicted"/>
<sequence>MDPSNAPAGIPPLVWLLIWLIGGPTTIALLCTKAASRLPGFLGALGRWWQAREPAARSYRVSQEEIARLNSMYDELKADFDELRREVRKLNGELTAEKREKWSLLAYVRVLIDSHRRHAPHADIPSAPVDLHKYL</sequence>
<evidence type="ECO:0000313" key="4">
    <source>
        <dbReference type="Proteomes" id="UP000550729"/>
    </source>
</evidence>
<dbReference type="RefSeq" id="WP_170193348.1">
    <property type="nucleotide sequence ID" value="NZ_JABBNB010000005.1"/>
</dbReference>
<keyword evidence="1" id="KW-0175">Coiled coil</keyword>
<feature type="transmembrane region" description="Helical" evidence="2">
    <location>
        <begin position="12"/>
        <end position="31"/>
    </location>
</feature>
<evidence type="ECO:0000256" key="1">
    <source>
        <dbReference type="SAM" id="Coils"/>
    </source>
</evidence>
<dbReference type="Proteomes" id="UP000550729">
    <property type="component" value="Unassembled WGS sequence"/>
</dbReference>
<keyword evidence="2" id="KW-1133">Transmembrane helix</keyword>
<evidence type="ECO:0000256" key="2">
    <source>
        <dbReference type="SAM" id="Phobius"/>
    </source>
</evidence>
<name>A0A848KWK5_9ACTN</name>